<gene>
    <name evidence="3" type="primary">rlpA</name>
    <name evidence="7" type="ORF">G5C33_00340</name>
</gene>
<dbReference type="AlphaFoldDB" id="A0A6G6Y1A8"/>
<dbReference type="Gene3D" id="2.40.40.10">
    <property type="entry name" value="RlpA-like domain"/>
    <property type="match status" value="1"/>
</dbReference>
<dbReference type="EMBL" id="CP049109">
    <property type="protein sequence ID" value="QIG78393.1"/>
    <property type="molecule type" value="Genomic_DNA"/>
</dbReference>
<evidence type="ECO:0000256" key="2">
    <source>
        <dbReference type="ARBA" id="ARBA00023316"/>
    </source>
</evidence>
<keyword evidence="5" id="KW-0732">Signal</keyword>
<dbReference type="InterPro" id="IPR034718">
    <property type="entry name" value="RlpA"/>
</dbReference>
<proteinExistence type="inferred from homology"/>
<dbReference type="CDD" id="cd22268">
    <property type="entry name" value="DPBB_RlpA-like"/>
    <property type="match status" value="1"/>
</dbReference>
<comment type="subcellular location">
    <subcellularLocation>
        <location evidence="3">Cell membrane</location>
        <topology evidence="3">Lipid-anchor</topology>
    </subcellularLocation>
</comment>
<dbReference type="InterPro" id="IPR036908">
    <property type="entry name" value="RlpA-like_sf"/>
</dbReference>
<dbReference type="InterPro" id="IPR009009">
    <property type="entry name" value="RlpA-like_DPBB"/>
</dbReference>
<dbReference type="NCBIfam" id="TIGR00413">
    <property type="entry name" value="rlpA"/>
    <property type="match status" value="1"/>
</dbReference>
<keyword evidence="2 3" id="KW-0961">Cell wall biogenesis/degradation</keyword>
<dbReference type="Pfam" id="PF03330">
    <property type="entry name" value="DPBB_1"/>
    <property type="match status" value="1"/>
</dbReference>
<evidence type="ECO:0000256" key="5">
    <source>
        <dbReference type="SAM" id="SignalP"/>
    </source>
</evidence>
<dbReference type="SUPFAM" id="SSF50685">
    <property type="entry name" value="Barwin-like endoglucanases"/>
    <property type="match status" value="1"/>
</dbReference>
<keyword evidence="8" id="KW-1185">Reference proteome</keyword>
<keyword evidence="1 3" id="KW-0456">Lyase</keyword>
<dbReference type="PROSITE" id="PS51257">
    <property type="entry name" value="PROKAR_LIPOPROTEIN"/>
    <property type="match status" value="1"/>
</dbReference>
<feature type="domain" description="RlpA-like protein double-psi beta-barrel" evidence="6">
    <location>
        <begin position="34"/>
        <end position="123"/>
    </location>
</feature>
<dbReference type="PANTHER" id="PTHR34183:SF1">
    <property type="entry name" value="ENDOLYTIC PEPTIDOGLYCAN TRANSGLYCOSYLASE RLPA"/>
    <property type="match status" value="1"/>
</dbReference>
<dbReference type="GO" id="GO:0071555">
    <property type="term" value="P:cell wall organization"/>
    <property type="evidence" value="ECO:0007669"/>
    <property type="project" value="UniProtKB-KW"/>
</dbReference>
<evidence type="ECO:0000256" key="3">
    <source>
        <dbReference type="HAMAP-Rule" id="MF_02071"/>
    </source>
</evidence>
<dbReference type="GO" id="GO:0005886">
    <property type="term" value="C:plasma membrane"/>
    <property type="evidence" value="ECO:0007669"/>
    <property type="project" value="UniProtKB-SubCell"/>
</dbReference>
<dbReference type="RefSeq" id="WP_165325392.1">
    <property type="nucleotide sequence ID" value="NZ_CP049109.1"/>
</dbReference>
<name>A0A6G6Y1A8_9SPHN</name>
<organism evidence="7 8">
    <name type="scientific">Stakelama tenebrarum</name>
    <dbReference type="NCBI Taxonomy" id="2711215"/>
    <lineage>
        <taxon>Bacteria</taxon>
        <taxon>Pseudomonadati</taxon>
        <taxon>Pseudomonadota</taxon>
        <taxon>Alphaproteobacteria</taxon>
        <taxon>Sphingomonadales</taxon>
        <taxon>Sphingomonadaceae</taxon>
        <taxon>Stakelama</taxon>
    </lineage>
</organism>
<dbReference type="HAMAP" id="MF_02071">
    <property type="entry name" value="RlpA"/>
    <property type="match status" value="1"/>
</dbReference>
<keyword evidence="3" id="KW-0472">Membrane</keyword>
<feature type="signal peptide" evidence="5">
    <location>
        <begin position="1"/>
        <end position="17"/>
    </location>
</feature>
<evidence type="ECO:0000259" key="6">
    <source>
        <dbReference type="Pfam" id="PF03330"/>
    </source>
</evidence>
<keyword evidence="3" id="KW-0449">Lipoprotein</keyword>
<dbReference type="Proteomes" id="UP000501568">
    <property type="component" value="Chromosome"/>
</dbReference>
<keyword evidence="3" id="KW-0564">Palmitate</keyword>
<protein>
    <recommendedName>
        <fullName evidence="3">Endolytic peptidoglycan transglycosylase RlpA</fullName>
        <ecNumber evidence="3">4.2.2.-</ecNumber>
    </recommendedName>
</protein>
<evidence type="ECO:0000256" key="1">
    <source>
        <dbReference type="ARBA" id="ARBA00023239"/>
    </source>
</evidence>
<dbReference type="PANTHER" id="PTHR34183">
    <property type="entry name" value="ENDOLYTIC PEPTIDOGLYCAN TRANSGLYCOSYLASE RLPA"/>
    <property type="match status" value="1"/>
</dbReference>
<evidence type="ECO:0000313" key="8">
    <source>
        <dbReference type="Proteomes" id="UP000501568"/>
    </source>
</evidence>
<comment type="function">
    <text evidence="3">Lytic transglycosylase with a strong preference for naked glycan strands that lack stem peptides.</text>
</comment>
<evidence type="ECO:0000256" key="4">
    <source>
        <dbReference type="RuleBase" id="RU003495"/>
    </source>
</evidence>
<keyword evidence="3" id="KW-1003">Cell membrane</keyword>
<dbReference type="InterPro" id="IPR012997">
    <property type="entry name" value="RplA"/>
</dbReference>
<feature type="chain" id="PRO_5026401246" description="Endolytic peptidoglycan transglycosylase RlpA" evidence="5">
    <location>
        <begin position="18"/>
        <end position="128"/>
    </location>
</feature>
<dbReference type="KEGG" id="spzr:G5C33_00340"/>
<comment type="similarity">
    <text evidence="3 4">Belongs to the RlpA family.</text>
</comment>
<evidence type="ECO:0000313" key="7">
    <source>
        <dbReference type="EMBL" id="QIG78393.1"/>
    </source>
</evidence>
<reference evidence="7 8" key="1">
    <citation type="submission" date="2020-02" db="EMBL/GenBank/DDBJ databases">
        <authorList>
            <person name="Zheng R.K."/>
            <person name="Sun C.M."/>
        </authorList>
    </citation>
    <scope>NUCLEOTIDE SEQUENCE [LARGE SCALE GENOMIC DNA]</scope>
    <source>
        <strain evidence="8">zrk23</strain>
    </source>
</reference>
<dbReference type="GO" id="GO:0008932">
    <property type="term" value="F:lytic endotransglycosylase activity"/>
    <property type="evidence" value="ECO:0007669"/>
    <property type="project" value="UniProtKB-UniRule"/>
</dbReference>
<dbReference type="EC" id="4.2.2.-" evidence="3"/>
<dbReference type="GO" id="GO:0000270">
    <property type="term" value="P:peptidoglycan metabolic process"/>
    <property type="evidence" value="ECO:0007669"/>
    <property type="project" value="UniProtKB-UniRule"/>
</dbReference>
<sequence length="128" mass="13824">MKLRFPVVLLSALFLSACGGSMVPSAPNSASHFTADGIASYYGDEYQGRLTANGERFDQNKLTAAHRTLPFNTVVRVTDPATGRQVAVRINDRGPFVPGRVIDLSRAAAERLGILQRGVAPVRLEILD</sequence>
<accession>A0A6G6Y1A8</accession>